<feature type="region of interest" description="Disordered" evidence="1">
    <location>
        <begin position="1"/>
        <end position="26"/>
    </location>
</feature>
<evidence type="ECO:0000259" key="2">
    <source>
        <dbReference type="Pfam" id="PF09353"/>
    </source>
</evidence>
<feature type="region of interest" description="Disordered" evidence="1">
    <location>
        <begin position="278"/>
        <end position="307"/>
    </location>
</feature>
<dbReference type="EMBL" id="HBEW01008277">
    <property type="protein sequence ID" value="CAD8588469.1"/>
    <property type="molecule type" value="Transcribed_RNA"/>
</dbReference>
<evidence type="ECO:0000256" key="1">
    <source>
        <dbReference type="SAM" id="MobiDB-lite"/>
    </source>
</evidence>
<evidence type="ECO:0000313" key="3">
    <source>
        <dbReference type="EMBL" id="CAD8588469.1"/>
    </source>
</evidence>
<protein>
    <recommendedName>
        <fullName evidence="2">DUF1995 domain-containing protein</fullName>
    </recommendedName>
</protein>
<dbReference type="AlphaFoldDB" id="A0A7S0PPA0"/>
<proteinExistence type="predicted"/>
<dbReference type="Pfam" id="PF09353">
    <property type="entry name" value="DUF1995"/>
    <property type="match status" value="1"/>
</dbReference>
<reference evidence="3" key="1">
    <citation type="submission" date="2021-01" db="EMBL/GenBank/DDBJ databases">
        <authorList>
            <person name="Corre E."/>
            <person name="Pelletier E."/>
            <person name="Niang G."/>
            <person name="Scheremetjew M."/>
            <person name="Finn R."/>
            <person name="Kale V."/>
            <person name="Holt S."/>
            <person name="Cochrane G."/>
            <person name="Meng A."/>
            <person name="Brown T."/>
            <person name="Cohen L."/>
        </authorList>
    </citation>
    <scope>NUCLEOTIDE SEQUENCE</scope>
    <source>
        <strain evidence="3">Clade-D-RCC2572</strain>
    </source>
</reference>
<organism evidence="3">
    <name type="scientific">Ostreococcus mediterraneus</name>
    <dbReference type="NCBI Taxonomy" id="1486918"/>
    <lineage>
        <taxon>Eukaryota</taxon>
        <taxon>Viridiplantae</taxon>
        <taxon>Chlorophyta</taxon>
        <taxon>Mamiellophyceae</taxon>
        <taxon>Mamiellales</taxon>
        <taxon>Bathycoccaceae</taxon>
        <taxon>Ostreococcus</taxon>
    </lineage>
</organism>
<gene>
    <name evidence="3" type="ORF">OMED0929_LOCUS6984</name>
</gene>
<feature type="domain" description="DUF1995" evidence="2">
    <location>
        <begin position="50"/>
        <end position="277"/>
    </location>
</feature>
<dbReference type="InterPro" id="IPR018962">
    <property type="entry name" value="DUF1995"/>
</dbReference>
<accession>A0A7S0PPA0</accession>
<sequence>MRAASEALHSCGARGARDGRRARTARGRRATLRAALATASSSSIAPPPLTCAAAAAEARAVLRTIRKSSVESPVPRRVRVELPLPRADAQDGDEDAIVYLGVHGQAADWSGGMAQRLRVTKRLIENDMLDGYNDSTEYLGLLDRDADGMGVWKVGSSMTCVTHPSDTTMEYLVKLARGDYGKTVTEKSHILVVVNAFWSGNGESVGQPWEFQLKRDAKALLSEWSWEKVYACRRTRSAAGVEGTLVRRYPGRWMLFNANGSSVVREWDDEPSNREIAESLNEDAGRPEAVGWNRDAANTSRDDDVIT</sequence>
<name>A0A7S0PPA0_9CHLO</name>